<gene>
    <name evidence="1" type="ORF">JBKA6_0923</name>
</gene>
<dbReference type="Proteomes" id="UP000243197">
    <property type="component" value="Chromosome"/>
</dbReference>
<keyword evidence="2" id="KW-1185">Reference proteome</keyword>
<dbReference type="Pfam" id="PF19937">
    <property type="entry name" value="GldC-like"/>
    <property type="match status" value="1"/>
</dbReference>
<proteinExistence type="predicted"/>
<evidence type="ECO:0000313" key="1">
    <source>
        <dbReference type="EMBL" id="BAV94936.1"/>
    </source>
</evidence>
<accession>A0A1J1EBQ1</accession>
<evidence type="ECO:0000313" key="2">
    <source>
        <dbReference type="Proteomes" id="UP000243197"/>
    </source>
</evidence>
<sequence>MTKSQINIDLELDENKIPKSIKWTSSDGQADSVNVESLILSFWDKKNEETLRIDLWTKDMLVNDMKKFYHQTLLSMADSYERATSDNKMASSLRDFCDFFAEKTNIK</sequence>
<dbReference type="KEGG" id="ise:JBKA6_0923"/>
<dbReference type="EMBL" id="AP014564">
    <property type="protein sequence ID" value="BAV94936.1"/>
    <property type="molecule type" value="Genomic_DNA"/>
</dbReference>
<dbReference type="NCBIfam" id="TIGR03515">
    <property type="entry name" value="GldC"/>
    <property type="match status" value="1"/>
</dbReference>
<dbReference type="AlphaFoldDB" id="A0A1J1EBQ1"/>
<protein>
    <submittedName>
        <fullName evidence="1">Gliding motility protein GldC</fullName>
    </submittedName>
</protein>
<dbReference type="RefSeq" id="WP_096686315.1">
    <property type="nucleotide sequence ID" value="NZ_AP014564.1"/>
</dbReference>
<name>A0A1J1EBQ1_9FLAO</name>
<dbReference type="InterPro" id="IPR019854">
    <property type="entry name" value="Motility-assoc_prot_GldC"/>
</dbReference>
<organism evidence="1 2">
    <name type="scientific">Ichthyobacterium seriolicida</name>
    <dbReference type="NCBI Taxonomy" id="242600"/>
    <lineage>
        <taxon>Bacteria</taxon>
        <taxon>Pseudomonadati</taxon>
        <taxon>Bacteroidota</taxon>
        <taxon>Flavobacteriia</taxon>
        <taxon>Flavobacteriales</taxon>
        <taxon>Ichthyobacteriaceae</taxon>
        <taxon>Ichthyobacterium</taxon>
    </lineage>
</organism>
<dbReference type="OrthoDB" id="893422at2"/>
<reference evidence="1 2" key="1">
    <citation type="submission" date="2014-03" db="EMBL/GenBank/DDBJ databases">
        <title>complete genome sequence of Flavobacteriaceae bacterium JBKA-6.</title>
        <authorList>
            <person name="Takano T."/>
            <person name="Nakamura Y."/>
            <person name="Takuma S."/>
            <person name="Yasuike M."/>
            <person name="Matsuyama T."/>
            <person name="Sakai T."/>
            <person name="Fujiwara A."/>
            <person name="Kimoto K."/>
            <person name="Fukuda Y."/>
            <person name="Kondo H."/>
            <person name="Hirono I."/>
            <person name="Nakayasu C."/>
        </authorList>
    </citation>
    <scope>NUCLEOTIDE SEQUENCE [LARGE SCALE GENOMIC DNA]</scope>
    <source>
        <strain evidence="1 2">JBKA-6</strain>
    </source>
</reference>